<dbReference type="Proteomes" id="UP000324748">
    <property type="component" value="Unassembled WGS sequence"/>
</dbReference>
<dbReference type="InterPro" id="IPR008271">
    <property type="entry name" value="Ser/Thr_kinase_AS"/>
</dbReference>
<dbReference type="OrthoDB" id="5800476at2759"/>
<evidence type="ECO:0000313" key="4">
    <source>
        <dbReference type="EMBL" id="KAA1091501.1"/>
    </source>
</evidence>
<dbReference type="PANTHER" id="PTHR11909">
    <property type="entry name" value="CASEIN KINASE-RELATED"/>
    <property type="match status" value="1"/>
</dbReference>
<dbReference type="GO" id="GO:0004674">
    <property type="term" value="F:protein serine/threonine kinase activity"/>
    <property type="evidence" value="ECO:0007669"/>
    <property type="project" value="UniProtKB-KW"/>
</dbReference>
<reference evidence="5 6" key="1">
    <citation type="submission" date="2019-05" db="EMBL/GenBank/DDBJ databases">
        <title>Emergence of the Ug99 lineage of the wheat stem rust pathogen through somatic hybridization.</title>
        <authorList>
            <person name="Li F."/>
            <person name="Upadhyaya N.M."/>
            <person name="Sperschneider J."/>
            <person name="Matny O."/>
            <person name="Nguyen-Phuc H."/>
            <person name="Mago R."/>
            <person name="Raley C."/>
            <person name="Miller M.E."/>
            <person name="Silverstein K.A.T."/>
            <person name="Henningsen E."/>
            <person name="Hirsch C.D."/>
            <person name="Visser B."/>
            <person name="Pretorius Z.A."/>
            <person name="Steffenson B.J."/>
            <person name="Schwessinger B."/>
            <person name="Dodds P.N."/>
            <person name="Figueroa M."/>
        </authorList>
    </citation>
    <scope>NUCLEOTIDE SEQUENCE [LARGE SCALE GENOMIC DNA]</scope>
    <source>
        <strain evidence="4">21-0</strain>
        <strain evidence="3 6">Ug99</strain>
    </source>
</reference>
<feature type="domain" description="Protein kinase" evidence="2">
    <location>
        <begin position="1"/>
        <end position="198"/>
    </location>
</feature>
<dbReference type="GO" id="GO:0005524">
    <property type="term" value="F:ATP binding"/>
    <property type="evidence" value="ECO:0007669"/>
    <property type="project" value="InterPro"/>
</dbReference>
<keyword evidence="5" id="KW-1185">Reference proteome</keyword>
<dbReference type="AlphaFoldDB" id="A0A5B0MHJ5"/>
<dbReference type="Gene3D" id="1.10.510.10">
    <property type="entry name" value="Transferase(Phosphotransferase) domain 1"/>
    <property type="match status" value="1"/>
</dbReference>
<keyword evidence="3" id="KW-0723">Serine/threonine-protein kinase</keyword>
<protein>
    <recommendedName>
        <fullName evidence="1">non-specific serine/threonine protein kinase</fullName>
        <ecNumber evidence="1">2.7.11.1</ecNumber>
    </recommendedName>
</protein>
<keyword evidence="3" id="KW-0418">Kinase</keyword>
<dbReference type="Proteomes" id="UP000325313">
    <property type="component" value="Unassembled WGS sequence"/>
</dbReference>
<gene>
    <name evidence="3" type="primary">HRR25_10</name>
    <name evidence="4" type="synonym">HRR25_3</name>
    <name evidence="4" type="ORF">PGT21_034895</name>
    <name evidence="3" type="ORF">PGTUg99_036196</name>
</gene>
<name>A0A5B0MHJ5_PUCGR</name>
<dbReference type="FunFam" id="1.10.510.10:FF:001123">
    <property type="entry name" value="CK1/CK1/CK1-D protein kinase"/>
    <property type="match status" value="1"/>
</dbReference>
<sequence length="258" mass="30092">MVIELLGPSLEDLFNFCKRKFSLKTTLLLADQLLYRLEYVHLRNFIHRDIKSDNFLMGISKCANQVNIVDFGLAKAYCNHKSLIHIPYREDKNLTGTARYASINNHQGVKQSCRDDMESLAYMLIYFLRGSLPWQGIRGETKMQKYDRIMEKKMTTPIEFLGRGLPREFAIFLKYTRCLRFDDKPDYDYLRSLFRSLFVQEGYSYNYVFDWSLKTHNGNASCVPTREQIAAQEPTVPDPPVAGLALSLQRMKIIDYHA</sequence>
<keyword evidence="3" id="KW-0808">Transferase</keyword>
<accession>A0A5B0MHJ5</accession>
<dbReference type="InterPro" id="IPR000719">
    <property type="entry name" value="Prot_kinase_dom"/>
</dbReference>
<dbReference type="Pfam" id="PF00069">
    <property type="entry name" value="Pkinase"/>
    <property type="match status" value="1"/>
</dbReference>
<dbReference type="PROSITE" id="PS00108">
    <property type="entry name" value="PROTEIN_KINASE_ST"/>
    <property type="match status" value="1"/>
</dbReference>
<dbReference type="SMART" id="SM00220">
    <property type="entry name" value="S_TKc"/>
    <property type="match status" value="1"/>
</dbReference>
<dbReference type="InterPro" id="IPR011009">
    <property type="entry name" value="Kinase-like_dom_sf"/>
</dbReference>
<comment type="caution">
    <text evidence="3">The sequence shown here is derived from an EMBL/GenBank/DDBJ whole genome shotgun (WGS) entry which is preliminary data.</text>
</comment>
<dbReference type="SUPFAM" id="SSF56112">
    <property type="entry name" value="Protein kinase-like (PK-like)"/>
    <property type="match status" value="1"/>
</dbReference>
<dbReference type="PROSITE" id="PS50011">
    <property type="entry name" value="PROTEIN_KINASE_DOM"/>
    <property type="match status" value="1"/>
</dbReference>
<evidence type="ECO:0000313" key="5">
    <source>
        <dbReference type="Proteomes" id="UP000324748"/>
    </source>
</evidence>
<dbReference type="InterPro" id="IPR050235">
    <property type="entry name" value="CK1_Ser-Thr_kinase"/>
</dbReference>
<evidence type="ECO:0000313" key="3">
    <source>
        <dbReference type="EMBL" id="KAA1076131.1"/>
    </source>
</evidence>
<evidence type="ECO:0000313" key="6">
    <source>
        <dbReference type="Proteomes" id="UP000325313"/>
    </source>
</evidence>
<dbReference type="EMBL" id="VDEP01000471">
    <property type="protein sequence ID" value="KAA1076131.1"/>
    <property type="molecule type" value="Genomic_DNA"/>
</dbReference>
<evidence type="ECO:0000256" key="1">
    <source>
        <dbReference type="ARBA" id="ARBA00012513"/>
    </source>
</evidence>
<dbReference type="EC" id="2.7.11.1" evidence="1"/>
<evidence type="ECO:0000259" key="2">
    <source>
        <dbReference type="PROSITE" id="PS50011"/>
    </source>
</evidence>
<organism evidence="3 6">
    <name type="scientific">Puccinia graminis f. sp. tritici</name>
    <dbReference type="NCBI Taxonomy" id="56615"/>
    <lineage>
        <taxon>Eukaryota</taxon>
        <taxon>Fungi</taxon>
        <taxon>Dikarya</taxon>
        <taxon>Basidiomycota</taxon>
        <taxon>Pucciniomycotina</taxon>
        <taxon>Pucciniomycetes</taxon>
        <taxon>Pucciniales</taxon>
        <taxon>Pucciniaceae</taxon>
        <taxon>Puccinia</taxon>
    </lineage>
</organism>
<proteinExistence type="predicted"/>
<dbReference type="EMBL" id="VSWC01000092">
    <property type="protein sequence ID" value="KAA1091501.1"/>
    <property type="molecule type" value="Genomic_DNA"/>
</dbReference>